<feature type="domain" description="PorZ N-terminal beta-propeller" evidence="3">
    <location>
        <begin position="45"/>
        <end position="201"/>
    </location>
</feature>
<dbReference type="RefSeq" id="WP_094485124.1">
    <property type="nucleotide sequence ID" value="NZ_NOXX01000123.1"/>
</dbReference>
<proteinExistence type="predicted"/>
<keyword evidence="5" id="KW-1185">Reference proteome</keyword>
<accession>A0A256A4C4</accession>
<evidence type="ECO:0000313" key="4">
    <source>
        <dbReference type="EMBL" id="OYQ48499.1"/>
    </source>
</evidence>
<dbReference type="SUPFAM" id="SSF101898">
    <property type="entry name" value="NHL repeat"/>
    <property type="match status" value="2"/>
</dbReference>
<dbReference type="OrthoDB" id="9807410at2"/>
<comment type="caution">
    <text evidence="4">The sequence shown here is derived from an EMBL/GenBank/DDBJ whole genome shotgun (WGS) entry which is preliminary data.</text>
</comment>
<keyword evidence="1 2" id="KW-0732">Signal</keyword>
<evidence type="ECO:0000256" key="1">
    <source>
        <dbReference type="ARBA" id="ARBA00022729"/>
    </source>
</evidence>
<gene>
    <name evidence="4" type="ORF">CHX27_02160</name>
</gene>
<dbReference type="EMBL" id="NOXX01000123">
    <property type="protein sequence ID" value="OYQ48499.1"/>
    <property type="molecule type" value="Genomic_DNA"/>
</dbReference>
<dbReference type="Pfam" id="PF21544">
    <property type="entry name" value="PorZ_N_b_propeller"/>
    <property type="match status" value="1"/>
</dbReference>
<dbReference type="InterPro" id="IPR026444">
    <property type="entry name" value="Secre_tail"/>
</dbReference>
<reference evidence="4 5" key="1">
    <citation type="submission" date="2017-07" db="EMBL/GenBank/DDBJ databases">
        <title>Flavobacterium cyanobacteriorum sp. nov., isolated from cyanobacterial aggregates in a eutrophic lake.</title>
        <authorList>
            <person name="Cai H."/>
        </authorList>
    </citation>
    <scope>NUCLEOTIDE SEQUENCE [LARGE SCALE GENOMIC DNA]</scope>
    <source>
        <strain evidence="4 5">TH167</strain>
    </source>
</reference>
<evidence type="ECO:0000256" key="2">
    <source>
        <dbReference type="SAM" id="SignalP"/>
    </source>
</evidence>
<dbReference type="InterPro" id="IPR015943">
    <property type="entry name" value="WD40/YVTN_repeat-like_dom_sf"/>
</dbReference>
<dbReference type="Pfam" id="PF07494">
    <property type="entry name" value="Reg_prop"/>
    <property type="match status" value="1"/>
</dbReference>
<dbReference type="AlphaFoldDB" id="A0A256A4C4"/>
<dbReference type="InterPro" id="IPR048954">
    <property type="entry name" value="PorZ_N"/>
</dbReference>
<dbReference type="NCBIfam" id="TIGR04183">
    <property type="entry name" value="Por_Secre_tail"/>
    <property type="match status" value="1"/>
</dbReference>
<evidence type="ECO:0000259" key="3">
    <source>
        <dbReference type="Pfam" id="PF21544"/>
    </source>
</evidence>
<sequence>MRILIYLLLVPFFCSFAQNNSRWTGYFSYNEIIDVTQTDSRVTAASINALFTRNLISGDVSTANTIDGLPSETITAVYKSAQQNKTLIGYQTGLIVVINDADRSITTIVDIVNKQLPPNIKRINHFQETEIGVLISCDFGIAQFNLQTLQFGDTYFIGAANPEISVKQTTTFNGEIYAATVEGIKKAVITNPNLIDAQQWQNVQNGNFDAVVAFEDLLYIGLANGQVLRSSNGTSFQNFAQLSPNLIDLRSANGNLIAVSETTVRIYNDAAALIRELSAAEVNSNNIRFTCATVVNNNVYIGTNTQGLLAGALNASSFPSISPSGPLQNNVFALATLSTGFWAVYGSYDETLNPNPLKFFGVSKYNSETGWLNIPYGELNVPSIVRVTVNPINENEVFMSSYYNGLLRFENDELVDIFNRSNTGTTGLETIFPTDPPTENIRLEQAAFDSQGNLWLTNAIVRSPLKVKRANGSWQSFNMEAILTDWTDTRFMRLAIDRNNTKWMCTRSDGLVGFNETANPQFRRISEGEGNGNLPANRVQTVAIDKRNQLWIGTREGLRVIGADRFLDPDSDLRSNPIIIEEEGLAQELLNDQWITDIVVDGANNKWIGTLDAGVFQVSADGQQTLQRFTTDNSPLPSNEINDIDINSVTGEVFFATTGGLVSYRGNAIDASDDLRDVFVYPNPVRPNYTGTVKVSGLTDSANVKITDITGSLVFEAISTGGTIEWDTTAFGKYRVASGVYMIFISTEDGAETTVKKVMIVR</sequence>
<dbReference type="Proteomes" id="UP000216035">
    <property type="component" value="Unassembled WGS sequence"/>
</dbReference>
<dbReference type="Gene3D" id="2.130.10.10">
    <property type="entry name" value="YVTN repeat-like/Quinoprotein amine dehydrogenase"/>
    <property type="match status" value="2"/>
</dbReference>
<dbReference type="InterPro" id="IPR011110">
    <property type="entry name" value="Reg_prop"/>
</dbReference>
<feature type="chain" id="PRO_5012716591" evidence="2">
    <location>
        <begin position="18"/>
        <end position="762"/>
    </location>
</feature>
<feature type="signal peptide" evidence="2">
    <location>
        <begin position="1"/>
        <end position="17"/>
    </location>
</feature>
<evidence type="ECO:0000313" key="5">
    <source>
        <dbReference type="Proteomes" id="UP000216035"/>
    </source>
</evidence>
<organism evidence="4 5">
    <name type="scientific">Flavobacterium aurantiibacter</name>
    <dbReference type="NCBI Taxonomy" id="2023067"/>
    <lineage>
        <taxon>Bacteria</taxon>
        <taxon>Pseudomonadati</taxon>
        <taxon>Bacteroidota</taxon>
        <taxon>Flavobacteriia</taxon>
        <taxon>Flavobacteriales</taxon>
        <taxon>Flavobacteriaceae</taxon>
        <taxon>Flavobacterium</taxon>
    </lineage>
</organism>
<protein>
    <submittedName>
        <fullName evidence="4">ABC transporter substrate-binding protein</fullName>
    </submittedName>
</protein>
<name>A0A256A4C4_9FLAO</name>